<organism evidence="1 2">
    <name type="scientific">Thiothrix eikelboomii</name>
    <dbReference type="NCBI Taxonomy" id="92487"/>
    <lineage>
        <taxon>Bacteria</taxon>
        <taxon>Pseudomonadati</taxon>
        <taxon>Pseudomonadota</taxon>
        <taxon>Gammaproteobacteria</taxon>
        <taxon>Thiotrichales</taxon>
        <taxon>Thiotrichaceae</taxon>
        <taxon>Thiothrix</taxon>
    </lineage>
</organism>
<dbReference type="EMBL" id="FUYB01000001">
    <property type="protein sequence ID" value="SKA67594.1"/>
    <property type="molecule type" value="Genomic_DNA"/>
</dbReference>
<name>A0A1T4VRH7_9GAMM</name>
<evidence type="ECO:0000313" key="1">
    <source>
        <dbReference type="EMBL" id="SKA67594.1"/>
    </source>
</evidence>
<gene>
    <name evidence="1" type="ORF">SAMN02745130_00064</name>
</gene>
<sequence>MSTNKRHSSIQLSPIKVRSYLASRGIFSLREFEIAYAQAQGRNHDGTENTTPRNVWKGIPIANNRAQDIASFLGLTSPLALLADTESPWESIIYNSNLCGNWMRFHTKEAGQLNLIIFDQATLATNEYLDHHTITAQFHLELKAERGDHFLFLMRSTSDFMVFAPVEHANHLNYCTDRDLIYPQNGRSLSFDPDKGGGFRELIGIKVAGNLPFHSRSARTGYMTNLDELNRFALQLQMDKGLQGKISVVVYPFLLVTTSEKDNFWQNRTP</sequence>
<reference evidence="1 2" key="1">
    <citation type="submission" date="2017-02" db="EMBL/GenBank/DDBJ databases">
        <authorList>
            <person name="Peterson S.W."/>
        </authorList>
    </citation>
    <scope>NUCLEOTIDE SEQUENCE [LARGE SCALE GENOMIC DNA]</scope>
    <source>
        <strain evidence="1 2">ATCC 49788</strain>
    </source>
</reference>
<protein>
    <submittedName>
        <fullName evidence="1">Uncharacterized protein</fullName>
    </submittedName>
</protein>
<dbReference type="RefSeq" id="WP_143594200.1">
    <property type="nucleotide sequence ID" value="NZ_FUYB01000001.1"/>
</dbReference>
<accession>A0A1T4VRH7</accession>
<proteinExistence type="predicted"/>
<keyword evidence="2" id="KW-1185">Reference proteome</keyword>
<dbReference type="Proteomes" id="UP000190460">
    <property type="component" value="Unassembled WGS sequence"/>
</dbReference>
<dbReference type="AlphaFoldDB" id="A0A1T4VRH7"/>
<dbReference type="STRING" id="92487.SAMN02745130_00064"/>
<evidence type="ECO:0000313" key="2">
    <source>
        <dbReference type="Proteomes" id="UP000190460"/>
    </source>
</evidence>